<protein>
    <submittedName>
        <fullName evidence="1">Sulfotransferase family protein</fullName>
    </submittedName>
</protein>
<name>A0ABP3GL78_9ACTN</name>
<organism evidence="1 2">
    <name type="scientific">Actinoallomurus spadix</name>
    <dbReference type="NCBI Taxonomy" id="79912"/>
    <lineage>
        <taxon>Bacteria</taxon>
        <taxon>Bacillati</taxon>
        <taxon>Actinomycetota</taxon>
        <taxon>Actinomycetes</taxon>
        <taxon>Streptosporangiales</taxon>
        <taxon>Thermomonosporaceae</taxon>
        <taxon>Actinoallomurus</taxon>
    </lineage>
</organism>
<dbReference type="EMBL" id="BAAABM010000037">
    <property type="protein sequence ID" value="GAA0348654.1"/>
    <property type="molecule type" value="Genomic_DNA"/>
</dbReference>
<gene>
    <name evidence="1" type="ORF">GCM10010151_42970</name>
</gene>
<comment type="caution">
    <text evidence="1">The sequence shown here is derived from an EMBL/GenBank/DDBJ whole genome shotgun (WGS) entry which is preliminary data.</text>
</comment>
<accession>A0ABP3GL78</accession>
<evidence type="ECO:0000313" key="1">
    <source>
        <dbReference type="EMBL" id="GAA0348654.1"/>
    </source>
</evidence>
<sequence>MLEVIGAGMGRTGTYSLKAALERLGHGPCHHMSSLGGDLRRILGWEAAARGEPVAWEDLLAGYRATVDWPSCFFWRELADAYRHAPVILTVRDPARWYASVRDTIYRSSHRRPGWHGLAMWLEDRVCAGLRVRRRMCERVIWEGTFGSRFGDPDFAIQVFEWHTAHVQEVIPDHRLLVYDVGQGWGPLCEFLGVPRPDEPFPHLNDTAAFRRMASRRRRRLLTLRPLGSDERTAVR</sequence>
<keyword evidence="2" id="KW-1185">Reference proteome</keyword>
<dbReference type="InterPro" id="IPR027417">
    <property type="entry name" value="P-loop_NTPase"/>
</dbReference>
<proteinExistence type="predicted"/>
<dbReference type="PANTHER" id="PTHR36978:SF4">
    <property type="entry name" value="P-LOOP CONTAINING NUCLEOSIDE TRIPHOSPHATE HYDROLASE PROTEIN"/>
    <property type="match status" value="1"/>
</dbReference>
<dbReference type="PANTHER" id="PTHR36978">
    <property type="entry name" value="P-LOOP CONTAINING NUCLEOTIDE TRIPHOSPHATE HYDROLASE"/>
    <property type="match status" value="1"/>
</dbReference>
<dbReference type="RefSeq" id="WP_252801534.1">
    <property type="nucleotide sequence ID" value="NZ_BAAABM010000037.1"/>
</dbReference>
<dbReference type="SUPFAM" id="SSF52540">
    <property type="entry name" value="P-loop containing nucleoside triphosphate hydrolases"/>
    <property type="match status" value="1"/>
</dbReference>
<evidence type="ECO:0000313" key="2">
    <source>
        <dbReference type="Proteomes" id="UP001501822"/>
    </source>
</evidence>
<dbReference type="InterPro" id="IPR040632">
    <property type="entry name" value="Sulfotransfer_4"/>
</dbReference>
<dbReference type="Pfam" id="PF17784">
    <property type="entry name" value="Sulfotransfer_4"/>
    <property type="match status" value="1"/>
</dbReference>
<dbReference type="Proteomes" id="UP001501822">
    <property type="component" value="Unassembled WGS sequence"/>
</dbReference>
<reference evidence="2" key="1">
    <citation type="journal article" date="2019" name="Int. J. Syst. Evol. Microbiol.">
        <title>The Global Catalogue of Microorganisms (GCM) 10K type strain sequencing project: providing services to taxonomists for standard genome sequencing and annotation.</title>
        <authorList>
            <consortium name="The Broad Institute Genomics Platform"/>
            <consortium name="The Broad Institute Genome Sequencing Center for Infectious Disease"/>
            <person name="Wu L."/>
            <person name="Ma J."/>
        </authorList>
    </citation>
    <scope>NUCLEOTIDE SEQUENCE [LARGE SCALE GENOMIC DNA]</scope>
    <source>
        <strain evidence="2">JCM 3146</strain>
    </source>
</reference>
<dbReference type="Gene3D" id="3.40.50.300">
    <property type="entry name" value="P-loop containing nucleotide triphosphate hydrolases"/>
    <property type="match status" value="1"/>
</dbReference>